<dbReference type="OrthoDB" id="2758587at2759"/>
<sequence>MLLILNAPRLRHKDVEQFYRIWRADAARFKSFVSRAPLLDPPAPDAPADKGKRKADIAFDNGEDVNGRASKRPAGKSPDARSSSQGSVSSFIGNIVHQAYVAFLPTDWTAPPPSEQATNSPRWQYQQADTDDLAYYLTRRGSAADVLPVPSQFQAEPGPSQIANLPDSLSPKWEEHNLVVHAPRAKAHPSSDIVANLELAVQSPGWMHDLKQPLQIVSFPSPTQPNATLDSSSFDIFNEMLWSLGNEQLPSGSTYKFDLGPVHPNGFLYTACMRLWPPNGREHDDLIPWTFTDYLLSLDICDASTWFYASKFEELKVTVSPEGTESLTHVPFETSMGNRNAPEYRKVLPEAPLERVEGTTRIALPHPGGSVLLRRWSDNFKVPFVPHTLRFKRGGEESDDERMTLPRILAYSVDMETACQPFDGRLGLAVPGFKGPWETGATAGEVRDQVTFWDTLCHNAPREKSHLEFTIRLLHPHPIHETYSPRSAGSFVFFGSKLPIEYLGYQGVSYVPSFTPPIPILPSPHMQGKYDLWAVRLLSITLCVPPMCQSDVRNAASPNWLSLPIKMPRHGVRAILDTASMNTTLPPSVIKAICSQWFQMDGLPVGTPISHASIDMFAGHRLLFTFAGAADGEEIPFYCDAMYFLGQLWEDTLFPGMLHWSHVRSSNDEQCDVAVLGQNFFWSAFVKFNAPYHDSPDSVPSIQLSPQRAIVDGRPLDGPWSLSFADLE</sequence>
<evidence type="ECO:0000313" key="3">
    <source>
        <dbReference type="Proteomes" id="UP000230002"/>
    </source>
</evidence>
<reference evidence="2 3" key="1">
    <citation type="journal article" date="2015" name="Sci. Rep.">
        <title>Chromosome-level genome map provides insights into diverse defense mechanisms in the medicinal fungus Ganoderma sinense.</title>
        <authorList>
            <person name="Zhu Y."/>
            <person name="Xu J."/>
            <person name="Sun C."/>
            <person name="Zhou S."/>
            <person name="Xu H."/>
            <person name="Nelson D.R."/>
            <person name="Qian J."/>
            <person name="Song J."/>
            <person name="Luo H."/>
            <person name="Xiang L."/>
            <person name="Li Y."/>
            <person name="Xu Z."/>
            <person name="Ji A."/>
            <person name="Wang L."/>
            <person name="Lu S."/>
            <person name="Hayward A."/>
            <person name="Sun W."/>
            <person name="Li X."/>
            <person name="Schwartz D.C."/>
            <person name="Wang Y."/>
            <person name="Chen S."/>
        </authorList>
    </citation>
    <scope>NUCLEOTIDE SEQUENCE [LARGE SCALE GENOMIC DNA]</scope>
    <source>
        <strain evidence="2 3">ZZ0214-1</strain>
    </source>
</reference>
<evidence type="ECO:0000313" key="2">
    <source>
        <dbReference type="EMBL" id="PIL27948.1"/>
    </source>
</evidence>
<name>A0A2G8S322_9APHY</name>
<dbReference type="Proteomes" id="UP000230002">
    <property type="component" value="Unassembled WGS sequence"/>
</dbReference>
<organism evidence="2 3">
    <name type="scientific">Ganoderma sinense ZZ0214-1</name>
    <dbReference type="NCBI Taxonomy" id="1077348"/>
    <lineage>
        <taxon>Eukaryota</taxon>
        <taxon>Fungi</taxon>
        <taxon>Dikarya</taxon>
        <taxon>Basidiomycota</taxon>
        <taxon>Agaricomycotina</taxon>
        <taxon>Agaricomycetes</taxon>
        <taxon>Polyporales</taxon>
        <taxon>Polyporaceae</taxon>
        <taxon>Ganoderma</taxon>
    </lineage>
</organism>
<dbReference type="AlphaFoldDB" id="A0A2G8S322"/>
<keyword evidence="3" id="KW-1185">Reference proteome</keyword>
<gene>
    <name evidence="2" type="ORF">GSI_09983</name>
</gene>
<protein>
    <submittedName>
        <fullName evidence="2">Uncharacterized protein</fullName>
    </submittedName>
</protein>
<dbReference type="InterPro" id="IPR021109">
    <property type="entry name" value="Peptidase_aspartic_dom_sf"/>
</dbReference>
<feature type="region of interest" description="Disordered" evidence="1">
    <location>
        <begin position="58"/>
        <end position="87"/>
    </location>
</feature>
<accession>A0A2G8S322</accession>
<dbReference type="Gene3D" id="2.40.70.10">
    <property type="entry name" value="Acid Proteases"/>
    <property type="match status" value="1"/>
</dbReference>
<evidence type="ECO:0000256" key="1">
    <source>
        <dbReference type="SAM" id="MobiDB-lite"/>
    </source>
</evidence>
<dbReference type="EMBL" id="AYKW01000032">
    <property type="protein sequence ID" value="PIL27948.1"/>
    <property type="molecule type" value="Genomic_DNA"/>
</dbReference>
<proteinExistence type="predicted"/>
<comment type="caution">
    <text evidence="2">The sequence shown here is derived from an EMBL/GenBank/DDBJ whole genome shotgun (WGS) entry which is preliminary data.</text>
</comment>
<dbReference type="SUPFAM" id="SSF50630">
    <property type="entry name" value="Acid proteases"/>
    <property type="match status" value="1"/>
</dbReference>